<dbReference type="InterPro" id="IPR042121">
    <property type="entry name" value="MutL_C_regsub"/>
</dbReference>
<feature type="domain" description="MutL C-terminal dimerisation" evidence="5">
    <location>
        <begin position="381"/>
        <end position="503"/>
    </location>
</feature>
<dbReference type="PANTHER" id="PTHR10073:SF12">
    <property type="entry name" value="DNA MISMATCH REPAIR PROTEIN MLH1"/>
    <property type="match status" value="1"/>
</dbReference>
<evidence type="ECO:0000256" key="1">
    <source>
        <dbReference type="ARBA" id="ARBA00006082"/>
    </source>
</evidence>
<dbReference type="InterPro" id="IPR020568">
    <property type="entry name" value="Ribosomal_Su5_D2-typ_SF"/>
</dbReference>
<dbReference type="InterPro" id="IPR036890">
    <property type="entry name" value="HATPase_C_sf"/>
</dbReference>
<dbReference type="NCBIfam" id="TIGR00585">
    <property type="entry name" value="mutl"/>
    <property type="match status" value="1"/>
</dbReference>
<dbReference type="HAMAP" id="MF_00149">
    <property type="entry name" value="DNA_mis_repair"/>
    <property type="match status" value="1"/>
</dbReference>
<dbReference type="InterPro" id="IPR038973">
    <property type="entry name" value="MutL/Mlh/Pms-like"/>
</dbReference>
<dbReference type="GO" id="GO:0006298">
    <property type="term" value="P:mismatch repair"/>
    <property type="evidence" value="ECO:0007669"/>
    <property type="project" value="UniProtKB-UniRule"/>
</dbReference>
<sequence>MLIQKLPMDVIKLIAAGEVIDSLTAVVRELAENSLDAGAGRVVISVQPSLWRVQVADNGKGMDRDDLFLCTQAHTTSKIKDCGDLHRINTLGFRGEALHSIAQLADVKIVSRVADDCGYEICCHNNHCSTINPVAIAPGTIITVENLFKNIPLRRQANPPFKQQIKQIQTLIGQLSLCHPQVTWQLFVDDKLILYINGDNEIKKILSQLSKTIKYHDLTAQQITINTPEENGLSHLDLVLGLPDRLSRPRPDWVKIGLNGRVIKSPELESSIYSAFHRTLGRDRFPVIFLHLKTSPQQIDWNRHPAKAEIYLHNIDFWQEQIKSAINNIFKITDNNIDQKIPNSRVENILKVAENKTLYHIEEKTKKIEEKASIGLINLQVIAQSRNTYIIAEHDQGMWLIEQHIAHERILYEQLQDNWQLIPLPQPIILENLLPKQVEQLNNLQLDIESFGEDLWAVRNVPQMLAQRDDVADALMELSWGGNVDSAMVAVACRSAIRNGIKLTIEQMQDMVNRWKMTRNPHTCPHGRPIYLSLEESSLYRFFRRHWVLGKSHGI</sequence>
<dbReference type="InterPro" id="IPR042120">
    <property type="entry name" value="MutL_C_dimsub"/>
</dbReference>
<dbReference type="EMBL" id="CP003940">
    <property type="protein sequence ID" value="AFZ46379.1"/>
    <property type="molecule type" value="Genomic_DNA"/>
</dbReference>
<dbReference type="Pfam" id="PF13589">
    <property type="entry name" value="HATPase_c_3"/>
    <property type="match status" value="1"/>
</dbReference>
<dbReference type="SUPFAM" id="SSF118116">
    <property type="entry name" value="DNA mismatch repair protein MutL"/>
    <property type="match status" value="1"/>
</dbReference>
<dbReference type="InterPro" id="IPR020667">
    <property type="entry name" value="DNA_mismatch_repair_MutL"/>
</dbReference>
<proteinExistence type="inferred from homology"/>
<dbReference type="GO" id="GO:0016887">
    <property type="term" value="F:ATP hydrolysis activity"/>
    <property type="evidence" value="ECO:0007669"/>
    <property type="project" value="InterPro"/>
</dbReference>
<keyword evidence="8" id="KW-1185">Reference proteome</keyword>
<dbReference type="FunFam" id="3.30.565.10:FF:000003">
    <property type="entry name" value="DNA mismatch repair endonuclease MutL"/>
    <property type="match status" value="1"/>
</dbReference>
<dbReference type="Proteomes" id="UP000010483">
    <property type="component" value="Chromosome"/>
</dbReference>
<evidence type="ECO:0000313" key="7">
    <source>
        <dbReference type="EMBL" id="AFZ46379.1"/>
    </source>
</evidence>
<evidence type="ECO:0000256" key="3">
    <source>
        <dbReference type="ARBA" id="ARBA00023204"/>
    </source>
</evidence>
<dbReference type="SMART" id="SM01340">
    <property type="entry name" value="DNA_mis_repair"/>
    <property type="match status" value="1"/>
</dbReference>
<evidence type="ECO:0000256" key="2">
    <source>
        <dbReference type="ARBA" id="ARBA00022763"/>
    </source>
</evidence>
<dbReference type="InterPro" id="IPR014790">
    <property type="entry name" value="MutL_C"/>
</dbReference>
<dbReference type="SUPFAM" id="SSF55874">
    <property type="entry name" value="ATPase domain of HSP90 chaperone/DNA topoisomerase II/histidine kinase"/>
    <property type="match status" value="1"/>
</dbReference>
<gene>
    <name evidence="4" type="primary">mutL</name>
    <name evidence="7" type="ordered locus">Cyast_0399</name>
</gene>
<keyword evidence="3 4" id="KW-0234">DNA repair</keyword>
<dbReference type="GO" id="GO:0005524">
    <property type="term" value="F:ATP binding"/>
    <property type="evidence" value="ECO:0007669"/>
    <property type="project" value="InterPro"/>
</dbReference>
<dbReference type="AlphaFoldDB" id="K9YHR1"/>
<dbReference type="InterPro" id="IPR037198">
    <property type="entry name" value="MutL_C_sf"/>
</dbReference>
<evidence type="ECO:0000259" key="5">
    <source>
        <dbReference type="SMART" id="SM00853"/>
    </source>
</evidence>
<dbReference type="KEGG" id="csn:Cyast_0399"/>
<comment type="similarity">
    <text evidence="1 4">Belongs to the DNA mismatch repair MutL/HexB family.</text>
</comment>
<dbReference type="Gene3D" id="3.30.565.10">
    <property type="entry name" value="Histidine kinase-like ATPase, C-terminal domain"/>
    <property type="match status" value="1"/>
</dbReference>
<evidence type="ECO:0000256" key="4">
    <source>
        <dbReference type="HAMAP-Rule" id="MF_00149"/>
    </source>
</evidence>
<dbReference type="SMART" id="SM00853">
    <property type="entry name" value="MutL_C"/>
    <property type="match status" value="1"/>
</dbReference>
<dbReference type="HOGENOM" id="CLU_004131_4_1_3"/>
<feature type="domain" description="DNA mismatch repair protein S5" evidence="6">
    <location>
        <begin position="193"/>
        <end position="331"/>
    </location>
</feature>
<dbReference type="PANTHER" id="PTHR10073">
    <property type="entry name" value="DNA MISMATCH REPAIR PROTEIN MLH, PMS, MUTL"/>
    <property type="match status" value="1"/>
</dbReference>
<dbReference type="eggNOG" id="COG0323">
    <property type="taxonomic scope" value="Bacteria"/>
</dbReference>
<dbReference type="Gene3D" id="3.30.1540.20">
    <property type="entry name" value="MutL, C-terminal domain, dimerisation subdomain"/>
    <property type="match status" value="1"/>
</dbReference>
<dbReference type="NCBIfam" id="NF000951">
    <property type="entry name" value="PRK00095.2-1"/>
    <property type="match status" value="1"/>
</dbReference>
<dbReference type="InterPro" id="IPR014762">
    <property type="entry name" value="DNA_mismatch_repair_CS"/>
</dbReference>
<dbReference type="GO" id="GO:0032300">
    <property type="term" value="C:mismatch repair complex"/>
    <property type="evidence" value="ECO:0007669"/>
    <property type="project" value="InterPro"/>
</dbReference>
<dbReference type="Gene3D" id="3.30.1370.100">
    <property type="entry name" value="MutL, C-terminal domain, regulatory subdomain"/>
    <property type="match status" value="1"/>
</dbReference>
<dbReference type="CDD" id="cd16926">
    <property type="entry name" value="HATPase_MutL-MLH-PMS-like"/>
    <property type="match status" value="1"/>
</dbReference>
<reference evidence="8" key="1">
    <citation type="journal article" date="2013" name="Proc. Natl. Acad. Sci. U.S.A.">
        <title>Improving the coverage of the cyanobacterial phylum using diversity-driven genome sequencing.</title>
        <authorList>
            <person name="Shih P.M."/>
            <person name="Wu D."/>
            <person name="Latifi A."/>
            <person name="Axen S.D."/>
            <person name="Fewer D.P."/>
            <person name="Talla E."/>
            <person name="Calteau A."/>
            <person name="Cai F."/>
            <person name="Tandeau de Marsac N."/>
            <person name="Rippka R."/>
            <person name="Herdman M."/>
            <person name="Sivonen K."/>
            <person name="Coursin T."/>
            <person name="Laurent T."/>
            <person name="Goodwin L."/>
            <person name="Nolan M."/>
            <person name="Davenport K.W."/>
            <person name="Han C.S."/>
            <person name="Rubin E.M."/>
            <person name="Eisen J.A."/>
            <person name="Woyke T."/>
            <person name="Gugger M."/>
            <person name="Kerfeld C.A."/>
        </authorList>
    </citation>
    <scope>NUCLEOTIDE SEQUENCE [LARGE SCALE GENOMIC DNA]</scope>
    <source>
        <strain evidence="8">ATCC 29140 / PCC 7202</strain>
    </source>
</reference>
<dbReference type="GO" id="GO:0030983">
    <property type="term" value="F:mismatched DNA binding"/>
    <property type="evidence" value="ECO:0007669"/>
    <property type="project" value="InterPro"/>
</dbReference>
<protein>
    <recommendedName>
        <fullName evidence="4">DNA mismatch repair protein MutL</fullName>
    </recommendedName>
</protein>
<keyword evidence="2 4" id="KW-0227">DNA damage</keyword>
<dbReference type="Pfam" id="PF08676">
    <property type="entry name" value="MutL_C"/>
    <property type="match status" value="1"/>
</dbReference>
<dbReference type="PATRIC" id="fig|292563.3.peg.416"/>
<dbReference type="Gene3D" id="3.30.230.10">
    <property type="match status" value="1"/>
</dbReference>
<name>K9YHR1_CYASC</name>
<comment type="function">
    <text evidence="4">This protein is involved in the repair of mismatches in DNA. It is required for dam-dependent methyl-directed DNA mismatch repair. May act as a 'molecular matchmaker', a protein that promotes the formation of a stable complex between two or more DNA-binding proteins in an ATP-dependent manner without itself being part of a final effector complex.</text>
</comment>
<dbReference type="SUPFAM" id="SSF54211">
    <property type="entry name" value="Ribosomal protein S5 domain 2-like"/>
    <property type="match status" value="1"/>
</dbReference>
<dbReference type="InterPro" id="IPR014721">
    <property type="entry name" value="Ribsml_uS5_D2-typ_fold_subgr"/>
</dbReference>
<accession>K9YHR1</accession>
<dbReference type="GO" id="GO:0140664">
    <property type="term" value="F:ATP-dependent DNA damage sensor activity"/>
    <property type="evidence" value="ECO:0007669"/>
    <property type="project" value="InterPro"/>
</dbReference>
<dbReference type="InterPro" id="IPR002099">
    <property type="entry name" value="MutL/Mlh/PMS"/>
</dbReference>
<dbReference type="STRING" id="292563.Cyast_0399"/>
<dbReference type="Pfam" id="PF01119">
    <property type="entry name" value="DNA_mis_repair"/>
    <property type="match status" value="1"/>
</dbReference>
<evidence type="ECO:0000259" key="6">
    <source>
        <dbReference type="SMART" id="SM01340"/>
    </source>
</evidence>
<dbReference type="InterPro" id="IPR013507">
    <property type="entry name" value="DNA_mismatch_S5_2-like"/>
</dbReference>
<dbReference type="CDD" id="cd00782">
    <property type="entry name" value="MutL_Trans"/>
    <property type="match status" value="1"/>
</dbReference>
<evidence type="ECO:0000313" key="8">
    <source>
        <dbReference type="Proteomes" id="UP000010483"/>
    </source>
</evidence>
<organism evidence="7 8">
    <name type="scientific">Cyanobacterium stanieri (strain ATCC 29140 / PCC 7202)</name>
    <dbReference type="NCBI Taxonomy" id="292563"/>
    <lineage>
        <taxon>Bacteria</taxon>
        <taxon>Bacillati</taxon>
        <taxon>Cyanobacteriota</taxon>
        <taxon>Cyanophyceae</taxon>
        <taxon>Oscillatoriophycideae</taxon>
        <taxon>Chroococcales</taxon>
        <taxon>Geminocystaceae</taxon>
        <taxon>Cyanobacterium</taxon>
    </lineage>
</organism>
<dbReference type="PROSITE" id="PS00058">
    <property type="entry name" value="DNA_MISMATCH_REPAIR_1"/>
    <property type="match status" value="1"/>
</dbReference>